<organism evidence="13 20">
    <name type="scientific">Rotaria sordida</name>
    <dbReference type="NCBI Taxonomy" id="392033"/>
    <lineage>
        <taxon>Eukaryota</taxon>
        <taxon>Metazoa</taxon>
        <taxon>Spiralia</taxon>
        <taxon>Gnathifera</taxon>
        <taxon>Rotifera</taxon>
        <taxon>Eurotatoria</taxon>
        <taxon>Bdelloidea</taxon>
        <taxon>Philodinida</taxon>
        <taxon>Philodinidae</taxon>
        <taxon>Rotaria</taxon>
    </lineage>
</organism>
<dbReference type="Proteomes" id="UP000663854">
    <property type="component" value="Unassembled WGS sequence"/>
</dbReference>
<comment type="catalytic activity">
    <reaction evidence="8">
        <text>L-threonyl-[protein] + ATP = O-phospho-L-threonyl-[protein] + ADP + H(+)</text>
        <dbReference type="Rhea" id="RHEA:46608"/>
        <dbReference type="Rhea" id="RHEA-COMP:11060"/>
        <dbReference type="Rhea" id="RHEA-COMP:11605"/>
        <dbReference type="ChEBI" id="CHEBI:15378"/>
        <dbReference type="ChEBI" id="CHEBI:30013"/>
        <dbReference type="ChEBI" id="CHEBI:30616"/>
        <dbReference type="ChEBI" id="CHEBI:61977"/>
        <dbReference type="ChEBI" id="CHEBI:456216"/>
        <dbReference type="EC" id="2.7.12.2"/>
    </reaction>
</comment>
<dbReference type="PANTHER" id="PTHR48013:SF9">
    <property type="entry name" value="DUAL SPECIFICITY MITOGEN-ACTIVATED PROTEIN KINASE KINASE 5"/>
    <property type="match status" value="1"/>
</dbReference>
<dbReference type="Proteomes" id="UP000663823">
    <property type="component" value="Unassembled WGS sequence"/>
</dbReference>
<dbReference type="SUPFAM" id="SSF54277">
    <property type="entry name" value="CAD &amp; PB1 domains"/>
    <property type="match status" value="1"/>
</dbReference>
<keyword evidence="1" id="KW-0808">Transferase</keyword>
<dbReference type="Proteomes" id="UP000663882">
    <property type="component" value="Unassembled WGS sequence"/>
</dbReference>
<feature type="domain" description="Protein kinase" evidence="12">
    <location>
        <begin position="139"/>
        <end position="399"/>
    </location>
</feature>
<dbReference type="SMART" id="SM00220">
    <property type="entry name" value="S_TKc"/>
    <property type="match status" value="1"/>
</dbReference>
<protein>
    <recommendedName>
        <fullName evidence="6">mitogen-activated protein kinase kinase</fullName>
        <ecNumber evidence="6">2.7.12.2</ecNumber>
    </recommendedName>
</protein>
<evidence type="ECO:0000256" key="11">
    <source>
        <dbReference type="RuleBase" id="RU000304"/>
    </source>
</evidence>
<evidence type="ECO:0000313" key="17">
    <source>
        <dbReference type="EMBL" id="CAF3576108.1"/>
    </source>
</evidence>
<keyword evidence="2 10" id="KW-0547">Nucleotide-binding</keyword>
<feature type="binding site" evidence="10">
    <location>
        <position position="168"/>
    </location>
    <ligand>
        <name>ATP</name>
        <dbReference type="ChEBI" id="CHEBI:30616"/>
    </ligand>
</feature>
<evidence type="ECO:0000256" key="7">
    <source>
        <dbReference type="ARBA" id="ARBA00049014"/>
    </source>
</evidence>
<evidence type="ECO:0000256" key="4">
    <source>
        <dbReference type="ARBA" id="ARBA00022840"/>
    </source>
</evidence>
<dbReference type="InterPro" id="IPR008271">
    <property type="entry name" value="Ser/Thr_kinase_AS"/>
</dbReference>
<evidence type="ECO:0000256" key="1">
    <source>
        <dbReference type="ARBA" id="ARBA00022679"/>
    </source>
</evidence>
<dbReference type="EMBL" id="CAJNOO010000722">
    <property type="protein sequence ID" value="CAF1018853.1"/>
    <property type="molecule type" value="Genomic_DNA"/>
</dbReference>
<evidence type="ECO:0000313" key="16">
    <source>
        <dbReference type="EMBL" id="CAF1425482.1"/>
    </source>
</evidence>
<dbReference type="EC" id="2.7.12.2" evidence="6"/>
<keyword evidence="3" id="KW-0418">Kinase</keyword>
<evidence type="ECO:0000313" key="13">
    <source>
        <dbReference type="EMBL" id="CAF1018853.1"/>
    </source>
</evidence>
<dbReference type="InterPro" id="IPR017441">
    <property type="entry name" value="Protein_kinase_ATP_BS"/>
</dbReference>
<evidence type="ECO:0000313" key="14">
    <source>
        <dbReference type="EMBL" id="CAF1048507.1"/>
    </source>
</evidence>
<dbReference type="PROSITE" id="PS50011">
    <property type="entry name" value="PROTEIN_KINASE_DOM"/>
    <property type="match status" value="1"/>
</dbReference>
<keyword evidence="4 10" id="KW-0067">ATP-binding</keyword>
<dbReference type="Gene3D" id="3.10.20.90">
    <property type="entry name" value="Phosphatidylinositol 3-kinase Catalytic Subunit, Chain A, domain 1"/>
    <property type="match status" value="1"/>
</dbReference>
<evidence type="ECO:0000256" key="5">
    <source>
        <dbReference type="ARBA" id="ARBA00038035"/>
    </source>
</evidence>
<dbReference type="PANTHER" id="PTHR48013">
    <property type="entry name" value="DUAL SPECIFICITY MITOGEN-ACTIVATED PROTEIN KINASE KINASE 5-RELATED"/>
    <property type="match status" value="1"/>
</dbReference>
<dbReference type="InterPro" id="IPR000719">
    <property type="entry name" value="Prot_kinase_dom"/>
</dbReference>
<proteinExistence type="inferred from homology"/>
<evidence type="ECO:0000313" key="18">
    <source>
        <dbReference type="EMBL" id="CAF3781754.1"/>
    </source>
</evidence>
<name>A0A814I2Z7_9BILA</name>
<evidence type="ECO:0000256" key="6">
    <source>
        <dbReference type="ARBA" id="ARBA00038999"/>
    </source>
</evidence>
<dbReference type="OrthoDB" id="10252354at2759"/>
<evidence type="ECO:0000256" key="10">
    <source>
        <dbReference type="PROSITE-ProRule" id="PRU10141"/>
    </source>
</evidence>
<reference evidence="13" key="1">
    <citation type="submission" date="2021-02" db="EMBL/GenBank/DDBJ databases">
        <authorList>
            <person name="Nowell W R."/>
        </authorList>
    </citation>
    <scope>NUCLEOTIDE SEQUENCE</scope>
</reference>
<dbReference type="EMBL" id="CAJNOU010000618">
    <property type="protein sequence ID" value="CAF1048507.1"/>
    <property type="molecule type" value="Genomic_DNA"/>
</dbReference>
<keyword evidence="11" id="KW-0723">Serine/threonine-protein kinase</keyword>
<dbReference type="CDD" id="cd05992">
    <property type="entry name" value="PB1"/>
    <property type="match status" value="1"/>
</dbReference>
<dbReference type="Proteomes" id="UP000663870">
    <property type="component" value="Unassembled WGS sequence"/>
</dbReference>
<evidence type="ECO:0000256" key="3">
    <source>
        <dbReference type="ARBA" id="ARBA00022777"/>
    </source>
</evidence>
<dbReference type="Gene3D" id="3.30.200.20">
    <property type="entry name" value="Phosphorylase Kinase, domain 1"/>
    <property type="match status" value="1"/>
</dbReference>
<dbReference type="Proteomes" id="UP000663874">
    <property type="component" value="Unassembled WGS sequence"/>
</dbReference>
<dbReference type="Gene3D" id="1.10.510.10">
    <property type="entry name" value="Transferase(Phosphotransferase) domain 1"/>
    <property type="match status" value="1"/>
</dbReference>
<evidence type="ECO:0000313" key="15">
    <source>
        <dbReference type="EMBL" id="CAF1097311.1"/>
    </source>
</evidence>
<dbReference type="Pfam" id="PF00069">
    <property type="entry name" value="Pkinase"/>
    <property type="match status" value="1"/>
</dbReference>
<comment type="catalytic activity">
    <reaction evidence="7">
        <text>L-seryl-[protein] + ATP = O-phospho-L-seryl-[protein] + ADP + H(+)</text>
        <dbReference type="Rhea" id="RHEA:17989"/>
        <dbReference type="Rhea" id="RHEA-COMP:9863"/>
        <dbReference type="Rhea" id="RHEA-COMP:11604"/>
        <dbReference type="ChEBI" id="CHEBI:15378"/>
        <dbReference type="ChEBI" id="CHEBI:29999"/>
        <dbReference type="ChEBI" id="CHEBI:30616"/>
        <dbReference type="ChEBI" id="CHEBI:83421"/>
        <dbReference type="ChEBI" id="CHEBI:456216"/>
        <dbReference type="EC" id="2.7.12.2"/>
    </reaction>
</comment>
<dbReference type="GO" id="GO:0004674">
    <property type="term" value="F:protein serine/threonine kinase activity"/>
    <property type="evidence" value="ECO:0007669"/>
    <property type="project" value="UniProtKB-KW"/>
</dbReference>
<evidence type="ECO:0000256" key="8">
    <source>
        <dbReference type="ARBA" id="ARBA00049299"/>
    </source>
</evidence>
<dbReference type="EMBL" id="CAJNOL010001832">
    <property type="protein sequence ID" value="CAF1425482.1"/>
    <property type="molecule type" value="Genomic_DNA"/>
</dbReference>
<evidence type="ECO:0000259" key="12">
    <source>
        <dbReference type="PROSITE" id="PS50011"/>
    </source>
</evidence>
<dbReference type="GO" id="GO:0004708">
    <property type="term" value="F:MAP kinase kinase activity"/>
    <property type="evidence" value="ECO:0007669"/>
    <property type="project" value="UniProtKB-EC"/>
</dbReference>
<dbReference type="PROSITE" id="PS00108">
    <property type="entry name" value="PROTEIN_KINASE_ST"/>
    <property type="match status" value="1"/>
</dbReference>
<evidence type="ECO:0000313" key="19">
    <source>
        <dbReference type="Proteomes" id="UP000663870"/>
    </source>
</evidence>
<dbReference type="InterPro" id="IPR011009">
    <property type="entry name" value="Kinase-like_dom_sf"/>
</dbReference>
<gene>
    <name evidence="18" type="ORF">FNK824_LOCUS13949</name>
    <name evidence="16" type="ORF">JXQ802_LOCUS36114</name>
    <name evidence="17" type="ORF">OTI717_LOCUS5564</name>
    <name evidence="15" type="ORF">PYM288_LOCUS19488</name>
    <name evidence="13" type="ORF">RFH988_LOCUS15094</name>
    <name evidence="14" type="ORF">SEV965_LOCUS13207</name>
</gene>
<dbReference type="EMBL" id="CAJNOH010000655">
    <property type="protein sequence ID" value="CAF1097311.1"/>
    <property type="molecule type" value="Genomic_DNA"/>
</dbReference>
<keyword evidence="19" id="KW-1185">Reference proteome</keyword>
<evidence type="ECO:0000256" key="2">
    <source>
        <dbReference type="ARBA" id="ARBA00022741"/>
    </source>
</evidence>
<accession>A0A814I2Z7</accession>
<dbReference type="PROSITE" id="PS00107">
    <property type="entry name" value="PROTEIN_KINASE_ATP"/>
    <property type="match status" value="1"/>
</dbReference>
<evidence type="ECO:0000313" key="20">
    <source>
        <dbReference type="Proteomes" id="UP000663882"/>
    </source>
</evidence>
<dbReference type="EMBL" id="CAJOAX010000367">
    <property type="protein sequence ID" value="CAF3576108.1"/>
    <property type="molecule type" value="Genomic_DNA"/>
</dbReference>
<sequence>MNTVEIQFQFGRECRLATLESEDLLTFDSLIRLTEHTFSSCKHPFTSFIYVDDDGDRVTVSSELEMGPLRDFYFRVCQQEKFSKPILKLQPIVNRNRANLTINTISSSYPDENYNDKKKFSNFEANVEHILSSGNMLSLDMLEIIGTGNGGIVRRCRNRQTQEILAVKIISLDFQKNEKKQEIVTELNALNALHSDYIVQLHSAYLYENSVHICTEYMDRGSLEQYIGILVPENVLIYITLSMIQGLICMWNQKIMHRDVKPSNVLVNSSGSIKLCDFGVSRVLETIGQKVATFIGTHKYMAPERVISDDYSIPSEIWSLGMTILEMGLGRYPFQAESSYPPLAVRPIELVQCIVYETPPILPTIRGYSSEFASLIQQCLSKNPADRPLPRSFFENPLLMKYNNSDMNQSRAIMADFFNRTAVATNATR</sequence>
<comment type="catalytic activity">
    <reaction evidence="9">
        <text>L-tyrosyl-[protein] + ATP = O-phospho-L-tyrosyl-[protein] + ADP + H(+)</text>
        <dbReference type="Rhea" id="RHEA:10596"/>
        <dbReference type="Rhea" id="RHEA-COMP:10136"/>
        <dbReference type="Rhea" id="RHEA-COMP:20101"/>
        <dbReference type="ChEBI" id="CHEBI:15378"/>
        <dbReference type="ChEBI" id="CHEBI:30616"/>
        <dbReference type="ChEBI" id="CHEBI:46858"/>
        <dbReference type="ChEBI" id="CHEBI:61978"/>
        <dbReference type="ChEBI" id="CHEBI:456216"/>
        <dbReference type="EC" id="2.7.12.2"/>
    </reaction>
</comment>
<comment type="similarity">
    <text evidence="5">Belongs to the protein kinase superfamily. STE Ser/Thr protein kinase family. MAP kinase kinase subfamily.</text>
</comment>
<comment type="caution">
    <text evidence="13">The sequence shown here is derived from an EMBL/GenBank/DDBJ whole genome shotgun (WGS) entry which is preliminary data.</text>
</comment>
<dbReference type="AlphaFoldDB" id="A0A814I2Z7"/>
<dbReference type="Proteomes" id="UP000663889">
    <property type="component" value="Unassembled WGS sequence"/>
</dbReference>
<dbReference type="EMBL" id="CAJOBE010001877">
    <property type="protein sequence ID" value="CAF3781754.1"/>
    <property type="molecule type" value="Genomic_DNA"/>
</dbReference>
<evidence type="ECO:0000256" key="9">
    <source>
        <dbReference type="ARBA" id="ARBA00051693"/>
    </source>
</evidence>
<dbReference type="SUPFAM" id="SSF56112">
    <property type="entry name" value="Protein kinase-like (PK-like)"/>
    <property type="match status" value="1"/>
</dbReference>
<dbReference type="GO" id="GO:0005524">
    <property type="term" value="F:ATP binding"/>
    <property type="evidence" value="ECO:0007669"/>
    <property type="project" value="UniProtKB-UniRule"/>
</dbReference>